<organism evidence="1 2">
    <name type="scientific">Pisolithus microcarpus 441</name>
    <dbReference type="NCBI Taxonomy" id="765257"/>
    <lineage>
        <taxon>Eukaryota</taxon>
        <taxon>Fungi</taxon>
        <taxon>Dikarya</taxon>
        <taxon>Basidiomycota</taxon>
        <taxon>Agaricomycotina</taxon>
        <taxon>Agaricomycetes</taxon>
        <taxon>Agaricomycetidae</taxon>
        <taxon>Boletales</taxon>
        <taxon>Sclerodermatineae</taxon>
        <taxon>Pisolithaceae</taxon>
        <taxon>Pisolithus</taxon>
    </lineage>
</organism>
<protein>
    <submittedName>
        <fullName evidence="1">Uncharacterized protein</fullName>
    </submittedName>
</protein>
<reference evidence="1 2" key="1">
    <citation type="submission" date="2014-04" db="EMBL/GenBank/DDBJ databases">
        <authorList>
            <consortium name="DOE Joint Genome Institute"/>
            <person name="Kuo A."/>
            <person name="Kohler A."/>
            <person name="Costa M.D."/>
            <person name="Nagy L.G."/>
            <person name="Floudas D."/>
            <person name="Copeland A."/>
            <person name="Barry K.W."/>
            <person name="Cichocki N."/>
            <person name="Veneault-Fourrey C."/>
            <person name="LaButti K."/>
            <person name="Lindquist E.A."/>
            <person name="Lipzen A."/>
            <person name="Lundell T."/>
            <person name="Morin E."/>
            <person name="Murat C."/>
            <person name="Sun H."/>
            <person name="Tunlid A."/>
            <person name="Henrissat B."/>
            <person name="Grigoriev I.V."/>
            <person name="Hibbett D.S."/>
            <person name="Martin F."/>
            <person name="Nordberg H.P."/>
            <person name="Cantor M.N."/>
            <person name="Hua S.X."/>
        </authorList>
    </citation>
    <scope>NUCLEOTIDE SEQUENCE [LARGE SCALE GENOMIC DNA]</scope>
    <source>
        <strain evidence="1 2">441</strain>
    </source>
</reference>
<evidence type="ECO:0000313" key="2">
    <source>
        <dbReference type="Proteomes" id="UP000054018"/>
    </source>
</evidence>
<dbReference type="HOGENOM" id="CLU_2622922_0_0_1"/>
<dbReference type="AlphaFoldDB" id="A0A0C9ZCM1"/>
<evidence type="ECO:0000313" key="1">
    <source>
        <dbReference type="EMBL" id="KIK26991.1"/>
    </source>
</evidence>
<dbReference type="EMBL" id="KN833698">
    <property type="protein sequence ID" value="KIK26991.1"/>
    <property type="molecule type" value="Genomic_DNA"/>
</dbReference>
<gene>
    <name evidence="1" type="ORF">PISMIDRAFT_675306</name>
</gene>
<name>A0A0C9ZCM1_9AGAM</name>
<accession>A0A0C9ZCM1</accession>
<sequence length="78" mass="8706">MYMKPSHLVSGALVVGKCLRLNVNGAPALGNMRKIMRYDRWVRSSLQYSNIGRMRQDCIFGATTEWGERAARGTGGDE</sequence>
<reference evidence="2" key="2">
    <citation type="submission" date="2015-01" db="EMBL/GenBank/DDBJ databases">
        <title>Evolutionary Origins and Diversification of the Mycorrhizal Mutualists.</title>
        <authorList>
            <consortium name="DOE Joint Genome Institute"/>
            <consortium name="Mycorrhizal Genomics Consortium"/>
            <person name="Kohler A."/>
            <person name="Kuo A."/>
            <person name="Nagy L.G."/>
            <person name="Floudas D."/>
            <person name="Copeland A."/>
            <person name="Barry K.W."/>
            <person name="Cichocki N."/>
            <person name="Veneault-Fourrey C."/>
            <person name="LaButti K."/>
            <person name="Lindquist E.A."/>
            <person name="Lipzen A."/>
            <person name="Lundell T."/>
            <person name="Morin E."/>
            <person name="Murat C."/>
            <person name="Riley R."/>
            <person name="Ohm R."/>
            <person name="Sun H."/>
            <person name="Tunlid A."/>
            <person name="Henrissat B."/>
            <person name="Grigoriev I.V."/>
            <person name="Hibbett D.S."/>
            <person name="Martin F."/>
        </authorList>
    </citation>
    <scope>NUCLEOTIDE SEQUENCE [LARGE SCALE GENOMIC DNA]</scope>
    <source>
        <strain evidence="2">441</strain>
    </source>
</reference>
<proteinExistence type="predicted"/>
<dbReference type="Proteomes" id="UP000054018">
    <property type="component" value="Unassembled WGS sequence"/>
</dbReference>
<keyword evidence="2" id="KW-1185">Reference proteome</keyword>